<feature type="compositionally biased region" description="Basic residues" evidence="1">
    <location>
        <begin position="276"/>
        <end position="287"/>
    </location>
</feature>
<accession>A0ABS5KPI8</accession>
<evidence type="ECO:0000313" key="2">
    <source>
        <dbReference type="EMBL" id="MBS2547973.1"/>
    </source>
</evidence>
<dbReference type="SUPFAM" id="SSF53800">
    <property type="entry name" value="Chelatase"/>
    <property type="match status" value="1"/>
</dbReference>
<gene>
    <name evidence="2" type="ORF">KGQ19_13975</name>
</gene>
<reference evidence="2 3" key="1">
    <citation type="submission" date="2020-02" db="EMBL/GenBank/DDBJ databases">
        <title>Acidophilic actinobacteria isolated from forest soil.</title>
        <authorList>
            <person name="Golinska P."/>
        </authorList>
    </citation>
    <scope>NUCLEOTIDE SEQUENCE [LARGE SCALE GENOMIC DNA]</scope>
    <source>
        <strain evidence="2 3">NL8</strain>
    </source>
</reference>
<feature type="region of interest" description="Disordered" evidence="1">
    <location>
        <begin position="253"/>
        <end position="287"/>
    </location>
</feature>
<proteinExistence type="predicted"/>
<evidence type="ECO:0008006" key="4">
    <source>
        <dbReference type="Google" id="ProtNLM"/>
    </source>
</evidence>
<protein>
    <recommendedName>
        <fullName evidence="4">Cobalamin (Vitamin B12) biosynthesis CbiX protein</fullName>
    </recommendedName>
</protein>
<dbReference type="EMBL" id="JAAFYZ010000038">
    <property type="protein sequence ID" value="MBS2547973.1"/>
    <property type="molecule type" value="Genomic_DNA"/>
</dbReference>
<name>A0ABS5KPI8_9ACTN</name>
<evidence type="ECO:0000313" key="3">
    <source>
        <dbReference type="Proteomes" id="UP000730482"/>
    </source>
</evidence>
<dbReference type="Proteomes" id="UP000730482">
    <property type="component" value="Unassembled WGS sequence"/>
</dbReference>
<dbReference type="RefSeq" id="WP_212009551.1">
    <property type="nucleotide sequence ID" value="NZ_JAAFYZ010000038.1"/>
</dbReference>
<organism evidence="2 3">
    <name type="scientific">Catenulispora pinistramenti</name>
    <dbReference type="NCBI Taxonomy" id="2705254"/>
    <lineage>
        <taxon>Bacteria</taxon>
        <taxon>Bacillati</taxon>
        <taxon>Actinomycetota</taxon>
        <taxon>Actinomycetes</taxon>
        <taxon>Catenulisporales</taxon>
        <taxon>Catenulisporaceae</taxon>
        <taxon>Catenulispora</taxon>
    </lineage>
</organism>
<evidence type="ECO:0000256" key="1">
    <source>
        <dbReference type="SAM" id="MobiDB-lite"/>
    </source>
</evidence>
<keyword evidence="3" id="KW-1185">Reference proteome</keyword>
<comment type="caution">
    <text evidence="2">The sequence shown here is derived from an EMBL/GenBank/DDBJ whole genome shotgun (WGS) entry which is preliminary data.</text>
</comment>
<sequence length="287" mass="28936">MSAPAVELTAQATVVLVGGHESDRGEALHALAQDSPLTRARACGQELEEAVRAALITSELPVCVVPMTLGRDPELVADTARTLAWVARTTGPPRIALAEPFGTAEHLIGWLRAAAGRAAVGAAGAAGAAGADPADVAILVTANPANPFDDAELFRIARLVQVQGRAPWVDVAFHGGDPDVQTGVDRCRRLGARRVALVPAGFAPAGGTEVAAAEAAGAVDAGPLLAPSAISGVLAARIQAAVDRLRAGDDGIAAGLDAEHGHGHTHSHTDGPAAHGHTHSHSHASGH</sequence>